<gene>
    <name evidence="2" type="primary">FGENESH: predicted gene_2.25</name>
    <name evidence="3" type="ORF">AAT19DRAFT_11932</name>
    <name evidence="2" type="ORF">BN2166_0008560</name>
</gene>
<proteinExistence type="predicted"/>
<dbReference type="AlphaFoldDB" id="A0A0K3C930"/>
<evidence type="ECO:0000313" key="5">
    <source>
        <dbReference type="Proteomes" id="UP000239560"/>
    </source>
</evidence>
<dbReference type="EMBL" id="CWKI01000002">
    <property type="protein sequence ID" value="CTR04995.1"/>
    <property type="molecule type" value="Genomic_DNA"/>
</dbReference>
<evidence type="ECO:0000313" key="4">
    <source>
        <dbReference type="Proteomes" id="UP000199069"/>
    </source>
</evidence>
<feature type="region of interest" description="Disordered" evidence="1">
    <location>
        <begin position="149"/>
        <end position="175"/>
    </location>
</feature>
<sequence>MPEDYWLDKCDETDKLKEERNVIRLRLREGEGVRSELLKVSEDMRQRLGELATGYVVLDNARDNFLMYLQERGVVSEYWWQALEEFAEGAAGGLSLYWPPPARRDYNGQLPPPHLAFLHSPPPGLASKPPLPIVVIPPRHASSTVSMASEFDVPPPYTPSQQQAESTAALPESLHARHSANSAHCHLFGLDDLDDLDDERAASQPDL</sequence>
<evidence type="ECO:0000313" key="3">
    <source>
        <dbReference type="EMBL" id="PRQ76514.1"/>
    </source>
</evidence>
<reference evidence="2 4" key="1">
    <citation type="submission" date="2015-07" db="EMBL/GenBank/DDBJ databases">
        <authorList>
            <person name="Cajimat M.N.B."/>
            <person name="Milazzo M.L."/>
            <person name="Fulhorst C.F."/>
        </authorList>
    </citation>
    <scope>NUCLEOTIDE SEQUENCE [LARGE SCALE GENOMIC DNA]</scope>
    <source>
        <strain evidence="2">Single colony</strain>
    </source>
</reference>
<evidence type="ECO:0000313" key="2">
    <source>
        <dbReference type="EMBL" id="CTR04995.1"/>
    </source>
</evidence>
<dbReference type="EMBL" id="LCTV02000002">
    <property type="protein sequence ID" value="PRQ76514.1"/>
    <property type="molecule type" value="Genomic_DNA"/>
</dbReference>
<dbReference type="Proteomes" id="UP000239560">
    <property type="component" value="Unassembled WGS sequence"/>
</dbReference>
<keyword evidence="4" id="KW-1185">Reference proteome</keyword>
<accession>A0A0K3C930</accession>
<evidence type="ECO:0000256" key="1">
    <source>
        <dbReference type="SAM" id="MobiDB-lite"/>
    </source>
</evidence>
<reference evidence="3 5" key="2">
    <citation type="journal article" date="2018" name="Elife">
        <title>Functional genomics of lipid metabolism in the oleaginous yeast Rhodosporidium toruloides.</title>
        <authorList>
            <person name="Coradetti S.T."/>
            <person name="Pinel D."/>
            <person name="Geiselman G."/>
            <person name="Ito M."/>
            <person name="Mondo S."/>
            <person name="Reilly M.C."/>
            <person name="Cheng Y.F."/>
            <person name="Bauer S."/>
            <person name="Grigoriev I."/>
            <person name="Gladden J.M."/>
            <person name="Simmons B.A."/>
            <person name="Brem R."/>
            <person name="Arkin A.P."/>
            <person name="Skerker J.M."/>
        </authorList>
    </citation>
    <scope>NUCLEOTIDE SEQUENCE [LARGE SCALE GENOMIC DNA]</scope>
    <source>
        <strain evidence="3 5">NBRC 0880</strain>
    </source>
</reference>
<dbReference type="OrthoDB" id="10300849at2759"/>
<dbReference type="Proteomes" id="UP000199069">
    <property type="component" value="Unassembled WGS sequence"/>
</dbReference>
<organism evidence="2 4">
    <name type="scientific">Rhodotorula toruloides</name>
    <name type="common">Yeast</name>
    <name type="synonym">Rhodosporidium toruloides</name>
    <dbReference type="NCBI Taxonomy" id="5286"/>
    <lineage>
        <taxon>Eukaryota</taxon>
        <taxon>Fungi</taxon>
        <taxon>Dikarya</taxon>
        <taxon>Basidiomycota</taxon>
        <taxon>Pucciniomycotina</taxon>
        <taxon>Microbotryomycetes</taxon>
        <taxon>Sporidiobolales</taxon>
        <taxon>Sporidiobolaceae</taxon>
        <taxon>Rhodotorula</taxon>
    </lineage>
</organism>
<name>A0A0K3C930_RHOTO</name>
<protein>
    <submittedName>
        <fullName evidence="2">Uncharacterized protein</fullName>
    </submittedName>
</protein>